<accession>A0A381ZE19</accession>
<reference evidence="1" key="1">
    <citation type="submission" date="2018-05" db="EMBL/GenBank/DDBJ databases">
        <authorList>
            <person name="Lanie J.A."/>
            <person name="Ng W.-L."/>
            <person name="Kazmierczak K.M."/>
            <person name="Andrzejewski T.M."/>
            <person name="Davidsen T.M."/>
            <person name="Wayne K.J."/>
            <person name="Tettelin H."/>
            <person name="Glass J.I."/>
            <person name="Rusch D."/>
            <person name="Podicherti R."/>
            <person name="Tsui H.-C.T."/>
            <person name="Winkler M.E."/>
        </authorList>
    </citation>
    <scope>NUCLEOTIDE SEQUENCE</scope>
</reference>
<gene>
    <name evidence="1" type="ORF">METZ01_LOCUS139867</name>
</gene>
<evidence type="ECO:0000313" key="1">
    <source>
        <dbReference type="EMBL" id="SVA87013.1"/>
    </source>
</evidence>
<organism evidence="1">
    <name type="scientific">marine metagenome</name>
    <dbReference type="NCBI Taxonomy" id="408172"/>
    <lineage>
        <taxon>unclassified sequences</taxon>
        <taxon>metagenomes</taxon>
        <taxon>ecological metagenomes</taxon>
    </lineage>
</organism>
<name>A0A381ZE19_9ZZZZ</name>
<dbReference type="AlphaFoldDB" id="A0A381ZE19"/>
<feature type="non-terminal residue" evidence="1">
    <location>
        <position position="45"/>
    </location>
</feature>
<protein>
    <submittedName>
        <fullName evidence="1">Uncharacterized protein</fullName>
    </submittedName>
</protein>
<proteinExistence type="predicted"/>
<dbReference type="EMBL" id="UINC01020810">
    <property type="protein sequence ID" value="SVA87013.1"/>
    <property type="molecule type" value="Genomic_DNA"/>
</dbReference>
<sequence length="45" mass="5236">MFLITQANYLNKSDTEVELEIRLIASPIKLDIVKTSIFEAFIIFF</sequence>